<sequence length="103" mass="11051">MSATALLQISAQMGATVRIRILWACGKFNAKSNSSGSSPNSSRRRNRSINSNHDHRLNNSSSRGGQVLDSPEPVSSLQRERRRTVCAGPRQCGKAQASGPSSN</sequence>
<evidence type="ECO:0000313" key="2">
    <source>
        <dbReference type="EMBL" id="PNR40857.1"/>
    </source>
</evidence>
<reference evidence="3" key="3">
    <citation type="submission" date="2020-12" db="UniProtKB">
        <authorList>
            <consortium name="EnsemblPlants"/>
        </authorList>
    </citation>
    <scope>IDENTIFICATION</scope>
</reference>
<feature type="compositionally biased region" description="Low complexity" evidence="1">
    <location>
        <begin position="32"/>
        <end position="41"/>
    </location>
</feature>
<dbReference type="AlphaFoldDB" id="A0A2K1JH25"/>
<feature type="region of interest" description="Disordered" evidence="1">
    <location>
        <begin position="29"/>
        <end position="103"/>
    </location>
</feature>
<dbReference type="InParanoid" id="A0A2K1JH25"/>
<keyword evidence="4" id="KW-1185">Reference proteome</keyword>
<proteinExistence type="predicted"/>
<dbReference type="PaxDb" id="3218-PP1S79_66V6.1"/>
<evidence type="ECO:0000313" key="4">
    <source>
        <dbReference type="Proteomes" id="UP000006727"/>
    </source>
</evidence>
<accession>A0A2K1JH25</accession>
<evidence type="ECO:0000256" key="1">
    <source>
        <dbReference type="SAM" id="MobiDB-lite"/>
    </source>
</evidence>
<name>A0A2K1JH25_PHYPA</name>
<protein>
    <submittedName>
        <fullName evidence="2 3">Uncharacterized protein</fullName>
    </submittedName>
</protein>
<evidence type="ECO:0000313" key="3">
    <source>
        <dbReference type="EnsemblPlants" id="Pp3c14_9540V3.1"/>
    </source>
</evidence>
<reference evidence="2 4" key="1">
    <citation type="journal article" date="2008" name="Science">
        <title>The Physcomitrella genome reveals evolutionary insights into the conquest of land by plants.</title>
        <authorList>
            <person name="Rensing S."/>
            <person name="Lang D."/>
            <person name="Zimmer A."/>
            <person name="Terry A."/>
            <person name="Salamov A."/>
            <person name="Shapiro H."/>
            <person name="Nishiyama T."/>
            <person name="Perroud P.-F."/>
            <person name="Lindquist E."/>
            <person name="Kamisugi Y."/>
            <person name="Tanahashi T."/>
            <person name="Sakakibara K."/>
            <person name="Fujita T."/>
            <person name="Oishi K."/>
            <person name="Shin-I T."/>
            <person name="Kuroki Y."/>
            <person name="Toyoda A."/>
            <person name="Suzuki Y."/>
            <person name="Hashimoto A."/>
            <person name="Yamaguchi K."/>
            <person name="Sugano A."/>
            <person name="Kohara Y."/>
            <person name="Fujiyama A."/>
            <person name="Anterola A."/>
            <person name="Aoki S."/>
            <person name="Ashton N."/>
            <person name="Barbazuk W.B."/>
            <person name="Barker E."/>
            <person name="Bennetzen J."/>
            <person name="Bezanilla M."/>
            <person name="Blankenship R."/>
            <person name="Cho S.H."/>
            <person name="Dutcher S."/>
            <person name="Estelle M."/>
            <person name="Fawcett J.A."/>
            <person name="Gundlach H."/>
            <person name="Hanada K."/>
            <person name="Heyl A."/>
            <person name="Hicks K.A."/>
            <person name="Hugh J."/>
            <person name="Lohr M."/>
            <person name="Mayer K."/>
            <person name="Melkozernov A."/>
            <person name="Murata T."/>
            <person name="Nelson D."/>
            <person name="Pils B."/>
            <person name="Prigge M."/>
            <person name="Reiss B."/>
            <person name="Renner T."/>
            <person name="Rombauts S."/>
            <person name="Rushton P."/>
            <person name="Sanderfoot A."/>
            <person name="Schween G."/>
            <person name="Shiu S.-H."/>
            <person name="Stueber K."/>
            <person name="Theodoulou F.L."/>
            <person name="Tu H."/>
            <person name="Van de Peer Y."/>
            <person name="Verrier P.J."/>
            <person name="Waters E."/>
            <person name="Wood A."/>
            <person name="Yang L."/>
            <person name="Cove D."/>
            <person name="Cuming A."/>
            <person name="Hasebe M."/>
            <person name="Lucas S."/>
            <person name="Mishler D.B."/>
            <person name="Reski R."/>
            <person name="Grigoriev I."/>
            <person name="Quatrano R.S."/>
            <person name="Boore J.L."/>
        </authorList>
    </citation>
    <scope>NUCLEOTIDE SEQUENCE [LARGE SCALE GENOMIC DNA]</scope>
    <source>
        <strain evidence="3 4">cv. Gransden 2004</strain>
    </source>
</reference>
<dbReference type="EnsemblPlants" id="Pp3c14_9540V3.1">
    <property type="protein sequence ID" value="Pp3c14_9540V3.1"/>
    <property type="gene ID" value="Pp3c14_9540"/>
</dbReference>
<dbReference type="EMBL" id="ABEU02000014">
    <property type="protein sequence ID" value="PNR40857.1"/>
    <property type="molecule type" value="Genomic_DNA"/>
</dbReference>
<organism evidence="2">
    <name type="scientific">Physcomitrium patens</name>
    <name type="common">Spreading-leaved earth moss</name>
    <name type="synonym">Physcomitrella patens</name>
    <dbReference type="NCBI Taxonomy" id="3218"/>
    <lineage>
        <taxon>Eukaryota</taxon>
        <taxon>Viridiplantae</taxon>
        <taxon>Streptophyta</taxon>
        <taxon>Embryophyta</taxon>
        <taxon>Bryophyta</taxon>
        <taxon>Bryophytina</taxon>
        <taxon>Bryopsida</taxon>
        <taxon>Funariidae</taxon>
        <taxon>Funariales</taxon>
        <taxon>Funariaceae</taxon>
        <taxon>Physcomitrium</taxon>
    </lineage>
</organism>
<reference evidence="2 4" key="2">
    <citation type="journal article" date="2018" name="Plant J.">
        <title>The Physcomitrella patens chromosome-scale assembly reveals moss genome structure and evolution.</title>
        <authorList>
            <person name="Lang D."/>
            <person name="Ullrich K.K."/>
            <person name="Murat F."/>
            <person name="Fuchs J."/>
            <person name="Jenkins J."/>
            <person name="Haas F.B."/>
            <person name="Piednoel M."/>
            <person name="Gundlach H."/>
            <person name="Van Bel M."/>
            <person name="Meyberg R."/>
            <person name="Vives C."/>
            <person name="Morata J."/>
            <person name="Symeonidi A."/>
            <person name="Hiss M."/>
            <person name="Muchero W."/>
            <person name="Kamisugi Y."/>
            <person name="Saleh O."/>
            <person name="Blanc G."/>
            <person name="Decker E.L."/>
            <person name="van Gessel N."/>
            <person name="Grimwood J."/>
            <person name="Hayes R.D."/>
            <person name="Graham S.W."/>
            <person name="Gunter L.E."/>
            <person name="McDaniel S.F."/>
            <person name="Hoernstein S.N.W."/>
            <person name="Larsson A."/>
            <person name="Li F.W."/>
            <person name="Perroud P.F."/>
            <person name="Phillips J."/>
            <person name="Ranjan P."/>
            <person name="Rokshar D.S."/>
            <person name="Rothfels C.J."/>
            <person name="Schneider L."/>
            <person name="Shu S."/>
            <person name="Stevenson D.W."/>
            <person name="Thummler F."/>
            <person name="Tillich M."/>
            <person name="Villarreal Aguilar J.C."/>
            <person name="Widiez T."/>
            <person name="Wong G.K."/>
            <person name="Wymore A."/>
            <person name="Zhang Y."/>
            <person name="Zimmer A.D."/>
            <person name="Quatrano R.S."/>
            <person name="Mayer K.F.X."/>
            <person name="Goodstein D."/>
            <person name="Casacuberta J.M."/>
            <person name="Vandepoele K."/>
            <person name="Reski R."/>
            <person name="Cuming A.C."/>
            <person name="Tuskan G.A."/>
            <person name="Maumus F."/>
            <person name="Salse J."/>
            <person name="Schmutz J."/>
            <person name="Rensing S.A."/>
        </authorList>
    </citation>
    <scope>NUCLEOTIDE SEQUENCE [LARGE SCALE GENOMIC DNA]</scope>
    <source>
        <strain evidence="3 4">cv. Gransden 2004</strain>
    </source>
</reference>
<dbReference type="Proteomes" id="UP000006727">
    <property type="component" value="Chromosome 14"/>
</dbReference>
<dbReference type="Gramene" id="Pp3c14_9540V3.1">
    <property type="protein sequence ID" value="Pp3c14_9540V3.1"/>
    <property type="gene ID" value="Pp3c14_9540"/>
</dbReference>
<gene>
    <name evidence="2" type="ORF">PHYPA_018260</name>
</gene>